<evidence type="ECO:0000259" key="5">
    <source>
        <dbReference type="Pfam" id="PF13407"/>
    </source>
</evidence>
<protein>
    <submittedName>
        <fullName evidence="6">Substrate-binding domain-containing protein</fullName>
    </submittedName>
</protein>
<evidence type="ECO:0000256" key="3">
    <source>
        <dbReference type="ARBA" id="ARBA00022729"/>
    </source>
</evidence>
<dbReference type="SUPFAM" id="SSF53822">
    <property type="entry name" value="Periplasmic binding protein-like I"/>
    <property type="match status" value="1"/>
</dbReference>
<dbReference type="InterPro" id="IPR025997">
    <property type="entry name" value="SBP_2_dom"/>
</dbReference>
<comment type="subcellular location">
    <subcellularLocation>
        <location evidence="1">Cell envelope</location>
    </subcellularLocation>
</comment>
<evidence type="ECO:0000256" key="1">
    <source>
        <dbReference type="ARBA" id="ARBA00004196"/>
    </source>
</evidence>
<dbReference type="Pfam" id="PF13407">
    <property type="entry name" value="Peripla_BP_4"/>
    <property type="match status" value="1"/>
</dbReference>
<sequence>MKRYRIIWVITAMALQMGLAAFASADTPVIVGLITKTDANPFFAKMKAGAQLGATVHNIKLLTAAGKVDGDVASQTAAIESMVAAGATTLLITPSDAKSVVPAIEQARAKGVQVIALDSPTDPASAVDALFGTDNYQAGEAIGQYARAVMPHKFPGQPLKIATLDLSEGNLVGARRHNGFMNGLGLKAEGSESYQLSQSSEILCSGSTQGAKQQGHDVMAGCLKDHPDINLVYTINEPAAAGAFQALKEAGKEKSVLLVSIDGGCDAIKSIARGEMAATAQQYPLTMAAMGVDAAVAYARHGKKVSGFVNTGSVLIAGVPAEGVPGRTVADGMNACFGAK</sequence>
<proteinExistence type="inferred from homology"/>
<keyword evidence="3 4" id="KW-0732">Signal</keyword>
<dbReference type="Gene3D" id="3.40.50.2300">
    <property type="match status" value="2"/>
</dbReference>
<dbReference type="PANTHER" id="PTHR46847">
    <property type="entry name" value="D-ALLOSE-BINDING PERIPLASMIC PROTEIN-RELATED"/>
    <property type="match status" value="1"/>
</dbReference>
<evidence type="ECO:0000313" key="6">
    <source>
        <dbReference type="EMBL" id="MEW5291528.1"/>
    </source>
</evidence>
<dbReference type="Proteomes" id="UP001554567">
    <property type="component" value="Unassembled WGS sequence"/>
</dbReference>
<organism evidence="6 7">
    <name type="scientific">Erwinia papayae</name>
    <dbReference type="NCBI Taxonomy" id="206499"/>
    <lineage>
        <taxon>Bacteria</taxon>
        <taxon>Pseudomonadati</taxon>
        <taxon>Pseudomonadota</taxon>
        <taxon>Gammaproteobacteria</taxon>
        <taxon>Enterobacterales</taxon>
        <taxon>Erwiniaceae</taxon>
        <taxon>Erwinia</taxon>
    </lineage>
</organism>
<evidence type="ECO:0000256" key="4">
    <source>
        <dbReference type="SAM" id="SignalP"/>
    </source>
</evidence>
<accession>A0ABV3N6Y0</accession>
<feature type="chain" id="PRO_5045964838" evidence="4">
    <location>
        <begin position="26"/>
        <end position="340"/>
    </location>
</feature>
<evidence type="ECO:0000313" key="7">
    <source>
        <dbReference type="Proteomes" id="UP001554567"/>
    </source>
</evidence>
<dbReference type="InterPro" id="IPR028082">
    <property type="entry name" value="Peripla_BP_I"/>
</dbReference>
<reference evidence="6 7" key="1">
    <citation type="submission" date="2024-07" db="EMBL/GenBank/DDBJ databases">
        <authorList>
            <person name="Dulla G.F.J."/>
            <person name="Delorm J.G."/>
        </authorList>
    </citation>
    <scope>NUCLEOTIDE SEQUENCE [LARGE SCALE GENOMIC DNA]</scope>
    <source>
        <strain evidence="6 7">JGD 233</strain>
    </source>
</reference>
<evidence type="ECO:0000256" key="2">
    <source>
        <dbReference type="ARBA" id="ARBA00007639"/>
    </source>
</evidence>
<gene>
    <name evidence="6" type="ORF">ABW286_20505</name>
</gene>
<comment type="similarity">
    <text evidence="2">Belongs to the bacterial solute-binding protein 2 family.</text>
</comment>
<dbReference type="EMBL" id="JBFKZN010000014">
    <property type="protein sequence ID" value="MEW5291528.1"/>
    <property type="molecule type" value="Genomic_DNA"/>
</dbReference>
<feature type="domain" description="Periplasmic binding protein" evidence="5">
    <location>
        <begin position="31"/>
        <end position="303"/>
    </location>
</feature>
<feature type="signal peptide" evidence="4">
    <location>
        <begin position="1"/>
        <end position="25"/>
    </location>
</feature>
<dbReference type="RefSeq" id="WP_367168543.1">
    <property type="nucleotide sequence ID" value="NZ_JBFKZN010000014.1"/>
</dbReference>
<dbReference type="PANTHER" id="PTHR46847:SF1">
    <property type="entry name" value="D-ALLOSE-BINDING PERIPLASMIC PROTEIN-RELATED"/>
    <property type="match status" value="1"/>
</dbReference>
<keyword evidence="7" id="KW-1185">Reference proteome</keyword>
<name>A0ABV3N6Y0_9GAMM</name>
<comment type="caution">
    <text evidence="6">The sequence shown here is derived from an EMBL/GenBank/DDBJ whole genome shotgun (WGS) entry which is preliminary data.</text>
</comment>